<sequence>MDNTRVLEIPGARGKVEVVGVLGLLYKVRIDGTVVKRRKGAWQIPMRNGSVAKLSANGVIPGFQTLYLDGKPILKMGAHVPTRAKITMFAPVLLLLWPLVGSIPVVVLSITTILAFFMFLMNIVFVKNPTIPTGLRVAMPAVNTVVIILALLVLFGTRW</sequence>
<keyword evidence="1" id="KW-0472">Membrane</keyword>
<dbReference type="Proteomes" id="UP001172737">
    <property type="component" value="Unassembled WGS sequence"/>
</dbReference>
<evidence type="ECO:0000256" key="1">
    <source>
        <dbReference type="SAM" id="Phobius"/>
    </source>
</evidence>
<proteinExistence type="predicted"/>
<evidence type="ECO:0000313" key="5">
    <source>
        <dbReference type="Proteomes" id="UP001172756"/>
    </source>
</evidence>
<evidence type="ECO:0000313" key="3">
    <source>
        <dbReference type="EMBL" id="MDN4487248.1"/>
    </source>
</evidence>
<organism evidence="3 4">
    <name type="scientific">Demequina lignilytica</name>
    <dbReference type="NCBI Taxonomy" id="3051663"/>
    <lineage>
        <taxon>Bacteria</taxon>
        <taxon>Bacillati</taxon>
        <taxon>Actinomycetota</taxon>
        <taxon>Actinomycetes</taxon>
        <taxon>Micrococcales</taxon>
        <taxon>Demequinaceae</taxon>
        <taxon>Demequina</taxon>
    </lineage>
</organism>
<dbReference type="AlphaFoldDB" id="A0AAW7M753"/>
<accession>A0AAW7M753</accession>
<gene>
    <name evidence="2" type="ORF">QQ002_10280</name>
    <name evidence="3" type="ORF">QQX10_03605</name>
</gene>
<keyword evidence="1" id="KW-0812">Transmembrane</keyword>
<feature type="transmembrane region" description="Helical" evidence="1">
    <location>
        <begin position="92"/>
        <end position="125"/>
    </location>
</feature>
<reference evidence="2 5" key="2">
    <citation type="submission" date="2023-06" db="EMBL/GenBank/DDBJ databases">
        <title>SYSU T0a273.</title>
        <authorList>
            <person name="Gao L."/>
            <person name="Fang B.-Z."/>
            <person name="Li W.-J."/>
        </authorList>
    </citation>
    <scope>NUCLEOTIDE SEQUENCE [LARGE SCALE GENOMIC DNA]</scope>
    <source>
        <strain evidence="2 5">SYSU T0a273</strain>
    </source>
</reference>
<feature type="transmembrane region" description="Helical" evidence="1">
    <location>
        <begin position="137"/>
        <end position="156"/>
    </location>
</feature>
<dbReference type="Proteomes" id="UP001172756">
    <property type="component" value="Unassembled WGS sequence"/>
</dbReference>
<evidence type="ECO:0000313" key="2">
    <source>
        <dbReference type="EMBL" id="MDN4483923.1"/>
    </source>
</evidence>
<dbReference type="EMBL" id="JAUHPX010000002">
    <property type="protein sequence ID" value="MDN4487248.1"/>
    <property type="molecule type" value="Genomic_DNA"/>
</dbReference>
<dbReference type="RefSeq" id="WP_301118320.1">
    <property type="nucleotide sequence ID" value="NZ_JAUHPX010000002.1"/>
</dbReference>
<protein>
    <submittedName>
        <fullName evidence="3">Uncharacterized protein</fullName>
    </submittedName>
</protein>
<reference evidence="3" key="1">
    <citation type="submission" date="2023-06" db="EMBL/GenBank/DDBJ databases">
        <title>Sysu t00039.</title>
        <authorList>
            <person name="Gao L."/>
            <person name="Fang B.-Z."/>
            <person name="Li W.-J."/>
        </authorList>
    </citation>
    <scope>NUCLEOTIDE SEQUENCE</scope>
    <source>
        <strain evidence="3">SYSU T00039</strain>
    </source>
</reference>
<evidence type="ECO:0000313" key="4">
    <source>
        <dbReference type="Proteomes" id="UP001172737"/>
    </source>
</evidence>
<keyword evidence="1" id="KW-1133">Transmembrane helix</keyword>
<comment type="caution">
    <text evidence="3">The sequence shown here is derived from an EMBL/GenBank/DDBJ whole genome shotgun (WGS) entry which is preliminary data.</text>
</comment>
<keyword evidence="4" id="KW-1185">Reference proteome</keyword>
<name>A0AAW7M753_9MICO</name>
<dbReference type="EMBL" id="JAUHQB010000007">
    <property type="protein sequence ID" value="MDN4483923.1"/>
    <property type="molecule type" value="Genomic_DNA"/>
</dbReference>